<reference evidence="1" key="2">
    <citation type="submission" date="2020-09" db="EMBL/GenBank/DDBJ databases">
        <authorList>
            <person name="Sun Q."/>
            <person name="Zhou Y."/>
        </authorList>
    </citation>
    <scope>NUCLEOTIDE SEQUENCE</scope>
    <source>
        <strain evidence="1">CGMCC 1.16012</strain>
    </source>
</reference>
<name>A0A917ALZ2_9RHOB</name>
<keyword evidence="2" id="KW-1185">Reference proteome</keyword>
<dbReference type="Proteomes" id="UP000606730">
    <property type="component" value="Unassembled WGS sequence"/>
</dbReference>
<protein>
    <recommendedName>
        <fullName evidence="3">Threonine kinase</fullName>
    </recommendedName>
</protein>
<dbReference type="OrthoDB" id="7687262at2"/>
<dbReference type="AlphaFoldDB" id="A0A917ALZ2"/>
<comment type="caution">
    <text evidence="1">The sequence shown here is derived from an EMBL/GenBank/DDBJ whole genome shotgun (WGS) entry which is preliminary data.</text>
</comment>
<organism evidence="1 2">
    <name type="scientific">Actibacterium pelagium</name>
    <dbReference type="NCBI Taxonomy" id="2029103"/>
    <lineage>
        <taxon>Bacteria</taxon>
        <taxon>Pseudomonadati</taxon>
        <taxon>Pseudomonadota</taxon>
        <taxon>Alphaproteobacteria</taxon>
        <taxon>Rhodobacterales</taxon>
        <taxon>Roseobacteraceae</taxon>
        <taxon>Actibacterium</taxon>
    </lineage>
</organism>
<dbReference type="EMBL" id="BMKN01000003">
    <property type="protein sequence ID" value="GGE60628.1"/>
    <property type="molecule type" value="Genomic_DNA"/>
</dbReference>
<evidence type="ECO:0008006" key="3">
    <source>
        <dbReference type="Google" id="ProtNLM"/>
    </source>
</evidence>
<evidence type="ECO:0000313" key="1">
    <source>
        <dbReference type="EMBL" id="GGE60628.1"/>
    </source>
</evidence>
<proteinExistence type="predicted"/>
<gene>
    <name evidence="1" type="ORF">GCM10011517_30200</name>
</gene>
<reference evidence="1" key="1">
    <citation type="journal article" date="2014" name="Int. J. Syst. Evol. Microbiol.">
        <title>Complete genome sequence of Corynebacterium casei LMG S-19264T (=DSM 44701T), isolated from a smear-ripened cheese.</title>
        <authorList>
            <consortium name="US DOE Joint Genome Institute (JGI-PGF)"/>
            <person name="Walter F."/>
            <person name="Albersmeier A."/>
            <person name="Kalinowski J."/>
            <person name="Ruckert C."/>
        </authorList>
    </citation>
    <scope>NUCLEOTIDE SEQUENCE</scope>
    <source>
        <strain evidence="1">CGMCC 1.16012</strain>
    </source>
</reference>
<accession>A0A917ALZ2</accession>
<sequence>MTIRRAQVYSHFGEILQGKLGPNGPVALVTLPSCAFQAEARWSPSPGLRLTGTTPRAVTPTQLRQLAKALGTVARGQFLVRVNMPLGGGAGASTASLSTLAKLIAPEAMPDEIAKACVSVEGASDPIMYRAPGRLLWASRRAKVLDHLPPLPRFDVVGGFFGQPERTCPANELFPDIADLTPELSKACGKSDPSALADIATESARRCLALRGRSNDPTDDLIARTGALGMVIAHTGSARGLIFAPGTVPANIKPVLLDAGLRGLVTFKAGGNQ</sequence>
<dbReference type="RefSeq" id="WP_095595486.1">
    <property type="nucleotide sequence ID" value="NZ_BMKN01000003.1"/>
</dbReference>
<evidence type="ECO:0000313" key="2">
    <source>
        <dbReference type="Proteomes" id="UP000606730"/>
    </source>
</evidence>